<name>A0A9F5MPN5_PYTBI</name>
<gene>
    <name evidence="6" type="primary">LOC112540329</name>
</gene>
<dbReference type="PANTHER" id="PTHR13318:SF235">
    <property type="entry name" value="F-BOX DOMAIN-CONTAINING PROTEIN"/>
    <property type="match status" value="1"/>
</dbReference>
<dbReference type="SMART" id="SM00256">
    <property type="entry name" value="FBOX"/>
    <property type="match status" value="1"/>
</dbReference>
<evidence type="ECO:0000256" key="2">
    <source>
        <dbReference type="ARBA" id="ARBA00022786"/>
    </source>
</evidence>
<dbReference type="GO" id="GO:0031146">
    <property type="term" value="P:SCF-dependent proteasomal ubiquitin-dependent protein catabolic process"/>
    <property type="evidence" value="ECO:0007669"/>
    <property type="project" value="TreeGrafter"/>
</dbReference>
<dbReference type="Proteomes" id="UP000695026">
    <property type="component" value="Unplaced"/>
</dbReference>
<protein>
    <submittedName>
        <fullName evidence="6">Uncharacterized protein LOC112540329</fullName>
    </submittedName>
</protein>
<feature type="compositionally biased region" description="Basic and acidic residues" evidence="3">
    <location>
        <begin position="707"/>
        <end position="718"/>
    </location>
</feature>
<dbReference type="SUPFAM" id="SSF81383">
    <property type="entry name" value="F-box domain"/>
    <property type="match status" value="1"/>
</dbReference>
<dbReference type="OMA" id="QEYKCKN"/>
<dbReference type="Pfam" id="PF12937">
    <property type="entry name" value="F-box-like"/>
    <property type="match status" value="1"/>
</dbReference>
<dbReference type="OrthoDB" id="10257471at2759"/>
<dbReference type="InterPro" id="IPR001810">
    <property type="entry name" value="F-box_dom"/>
</dbReference>
<dbReference type="InterPro" id="IPR057207">
    <property type="entry name" value="FBXL15_LRR"/>
</dbReference>
<dbReference type="CDD" id="cd22139">
    <property type="entry name" value="F-box_unchar"/>
    <property type="match status" value="1"/>
</dbReference>
<dbReference type="AlphaFoldDB" id="A0A9F5MPN5"/>
<keyword evidence="1" id="KW-0433">Leucine-rich repeat</keyword>
<dbReference type="Gene3D" id="3.80.10.10">
    <property type="entry name" value="Ribonuclease Inhibitor"/>
    <property type="match status" value="2"/>
</dbReference>
<dbReference type="PROSITE" id="PS50181">
    <property type="entry name" value="FBOX"/>
    <property type="match status" value="1"/>
</dbReference>
<dbReference type="GO" id="GO:0019005">
    <property type="term" value="C:SCF ubiquitin ligase complex"/>
    <property type="evidence" value="ECO:0007669"/>
    <property type="project" value="TreeGrafter"/>
</dbReference>
<evidence type="ECO:0000313" key="6">
    <source>
        <dbReference type="RefSeq" id="XP_025020659.1"/>
    </source>
</evidence>
<feature type="compositionally biased region" description="Polar residues" evidence="3">
    <location>
        <begin position="764"/>
        <end position="783"/>
    </location>
</feature>
<dbReference type="GeneID" id="112540329"/>
<dbReference type="RefSeq" id="XP_025020659.1">
    <property type="nucleotide sequence ID" value="XM_025164891.1"/>
</dbReference>
<evidence type="ECO:0000256" key="1">
    <source>
        <dbReference type="ARBA" id="ARBA00022614"/>
    </source>
</evidence>
<evidence type="ECO:0000256" key="3">
    <source>
        <dbReference type="SAM" id="MobiDB-lite"/>
    </source>
</evidence>
<keyword evidence="2" id="KW-0833">Ubl conjugation pathway</keyword>
<sequence>MEEMEYLSQKVLNPSVAETVHEISVSCTHVTCYGNIVPYSTDDNSNPNSIQSRSCSLHSTADAKMGFEEPSKTVNGEKHSSIWRLSEVTCQRKEETARATTGPAESKCLRNTYISGLNNELHRECIVPETQKLKDVVNWTELFLDQSPVGDSIQESRQSVLDHCILKKMVQNSRGKASINKRPDTFDLKLLHANILSSSVIFENSSENFEQETPGTLVNNNTLCPPSIILNSVQAAKHGNERPDIIISTKIWEECIVNNSKHSTTRETNLQNIHLASNRDDSCIPLRDLHKNESYFWAPLSDSSDEEWTDTKKNNLKWPTVDSKKHKNLADSANFDNPANMKYFSLSMPEDKFALKIMPDSCEKWNPGTGILEIQEYKCKNFTQTPKHEDFSGTQNAIKSNCEETKNGNIDFHSKSIMKKDMLRDHMSDIQPLKRSSNQRNEPKLEQMLMDKIFKGRKNTREQEVSFNKTSCNRDQKEAELISPLEYPVMQIKSSSVSSLLKPSENNIDKMGSDSLNLSHKNTNKSNSDYVLLVGLPQISDDKVAHKLSKYEPGSINDNISVTGLKSADGAEEFLITTVKGDGHEKLLCNNTFPLDFSHSDSVLAKYYFYLNYLNKSKRFQSENASHLFFCQEHEFFKEAYHTGPYYCKNDSMYEEQIDENMNNLGISEGNKRTQIIKQQNHFEEQVLKPLFASSSPTERQMGRTGSLKDQEVFESRKISTKRAGPKKHWERASISRSSYTQRKLKPRSQCVQRPATGKKLIKKSNSQSHPSSGTESRQQYENAPQSYNKLNMKRYRDCNLVPWLLLPDELWLCIFSLLTHKDISRISQVCCHFYQLAGDKSFWKKIQLKNCHCLNDDWLISLGKHHPECFTLDHCHDKEQRISEVGLKQFFQYCEGSLKELNIKNCSGSGFKGDRVLLNASTFCHNLAVVDISWTGATDLGLIALVEASRSLQCFSANGCQITNDSVIALIGKHGKSLKKLEIFGCHAVTDKCLKSIAMKCPSLEFLNIGRIHRITQDCLVKLVNSLQKLTSLNVTGLEMMGDRLVHCILMKCPKLECLVLNSCAHITDISLIEISTYLPMIRYLDVNGCKDVTDIGVQALAGNCHKLSYLDLSSTATSKRGVCLLANFCFSTLECLKLSFCRNISVDAVAKLCKNCKRLRMLHLYGCRFIPDLESIKKVNKTVKIFHDLPCNCEVVI</sequence>
<dbReference type="InterPro" id="IPR006553">
    <property type="entry name" value="Leu-rich_rpt_Cys-con_subtyp"/>
</dbReference>
<dbReference type="PANTHER" id="PTHR13318">
    <property type="entry name" value="PARTNER OF PAIRED, ISOFORM B-RELATED"/>
    <property type="match status" value="1"/>
</dbReference>
<evidence type="ECO:0000313" key="5">
    <source>
        <dbReference type="Proteomes" id="UP000695026"/>
    </source>
</evidence>
<evidence type="ECO:0000259" key="4">
    <source>
        <dbReference type="PROSITE" id="PS50181"/>
    </source>
</evidence>
<keyword evidence="5" id="KW-1185">Reference proteome</keyword>
<feature type="compositionally biased region" description="Basic residues" evidence="3">
    <location>
        <begin position="719"/>
        <end position="730"/>
    </location>
</feature>
<dbReference type="InterPro" id="IPR036047">
    <property type="entry name" value="F-box-like_dom_sf"/>
</dbReference>
<dbReference type="KEGG" id="pbi:112540329"/>
<dbReference type="Pfam" id="PF25372">
    <property type="entry name" value="DUF7885"/>
    <property type="match status" value="1"/>
</dbReference>
<organism evidence="5 6">
    <name type="scientific">Python bivittatus</name>
    <name type="common">Burmese python</name>
    <name type="synonym">Python molurus bivittatus</name>
    <dbReference type="NCBI Taxonomy" id="176946"/>
    <lineage>
        <taxon>Eukaryota</taxon>
        <taxon>Metazoa</taxon>
        <taxon>Chordata</taxon>
        <taxon>Craniata</taxon>
        <taxon>Vertebrata</taxon>
        <taxon>Euteleostomi</taxon>
        <taxon>Lepidosauria</taxon>
        <taxon>Squamata</taxon>
        <taxon>Bifurcata</taxon>
        <taxon>Unidentata</taxon>
        <taxon>Episquamata</taxon>
        <taxon>Toxicofera</taxon>
        <taxon>Serpentes</taxon>
        <taxon>Henophidia</taxon>
        <taxon>Pythonidae</taxon>
        <taxon>Python</taxon>
    </lineage>
</organism>
<reference evidence="6" key="1">
    <citation type="submission" date="2025-08" db="UniProtKB">
        <authorList>
            <consortium name="RefSeq"/>
        </authorList>
    </citation>
    <scope>IDENTIFICATION</scope>
    <source>
        <tissue evidence="6">Liver</tissue>
    </source>
</reference>
<dbReference type="SUPFAM" id="SSF52047">
    <property type="entry name" value="RNI-like"/>
    <property type="match status" value="1"/>
</dbReference>
<dbReference type="SMART" id="SM00367">
    <property type="entry name" value="LRR_CC"/>
    <property type="match status" value="9"/>
</dbReference>
<feature type="region of interest" description="Disordered" evidence="3">
    <location>
        <begin position="689"/>
        <end position="783"/>
    </location>
</feature>
<proteinExistence type="predicted"/>
<feature type="domain" description="F-box" evidence="4">
    <location>
        <begin position="801"/>
        <end position="847"/>
    </location>
</feature>
<dbReference type="InterPro" id="IPR032675">
    <property type="entry name" value="LRR_dom_sf"/>
</dbReference>
<accession>A0A9F5MPN5</accession>